<keyword evidence="2" id="KW-1185">Reference proteome</keyword>
<evidence type="ECO:0000313" key="1">
    <source>
        <dbReference type="EMBL" id="PIK40569.1"/>
    </source>
</evidence>
<name>A0A2G8JXX7_STIJA</name>
<dbReference type="EMBL" id="MRZV01001107">
    <property type="protein sequence ID" value="PIK40569.1"/>
    <property type="molecule type" value="Genomic_DNA"/>
</dbReference>
<dbReference type="AlphaFoldDB" id="A0A2G8JXX7"/>
<reference evidence="1 2" key="1">
    <citation type="journal article" date="2017" name="PLoS Biol.">
        <title>The sea cucumber genome provides insights into morphological evolution and visceral regeneration.</title>
        <authorList>
            <person name="Zhang X."/>
            <person name="Sun L."/>
            <person name="Yuan J."/>
            <person name="Sun Y."/>
            <person name="Gao Y."/>
            <person name="Zhang L."/>
            <person name="Li S."/>
            <person name="Dai H."/>
            <person name="Hamel J.F."/>
            <person name="Liu C."/>
            <person name="Yu Y."/>
            <person name="Liu S."/>
            <person name="Lin W."/>
            <person name="Guo K."/>
            <person name="Jin S."/>
            <person name="Xu P."/>
            <person name="Storey K.B."/>
            <person name="Huan P."/>
            <person name="Zhang T."/>
            <person name="Zhou Y."/>
            <person name="Zhang J."/>
            <person name="Lin C."/>
            <person name="Li X."/>
            <person name="Xing L."/>
            <person name="Huo D."/>
            <person name="Sun M."/>
            <person name="Wang L."/>
            <person name="Mercier A."/>
            <person name="Li F."/>
            <person name="Yang H."/>
            <person name="Xiang J."/>
        </authorList>
    </citation>
    <scope>NUCLEOTIDE SEQUENCE [LARGE SCALE GENOMIC DNA]</scope>
    <source>
        <strain evidence="1">Shaxun</strain>
        <tissue evidence="1">Muscle</tissue>
    </source>
</reference>
<organism evidence="1 2">
    <name type="scientific">Stichopus japonicus</name>
    <name type="common">Sea cucumber</name>
    <dbReference type="NCBI Taxonomy" id="307972"/>
    <lineage>
        <taxon>Eukaryota</taxon>
        <taxon>Metazoa</taxon>
        <taxon>Echinodermata</taxon>
        <taxon>Eleutherozoa</taxon>
        <taxon>Echinozoa</taxon>
        <taxon>Holothuroidea</taxon>
        <taxon>Aspidochirotacea</taxon>
        <taxon>Aspidochirotida</taxon>
        <taxon>Stichopodidae</taxon>
        <taxon>Apostichopus</taxon>
    </lineage>
</organism>
<gene>
    <name evidence="1" type="ORF">BSL78_22581</name>
</gene>
<comment type="caution">
    <text evidence="1">The sequence shown here is derived from an EMBL/GenBank/DDBJ whole genome shotgun (WGS) entry which is preliminary data.</text>
</comment>
<sequence length="216" mass="24468">MKKPALFHQNVAIASKIFYTSSYVMILDNCRAAGNITFQTKKRKFVKMKLWIGCDKKNLCIGDVSLQNGASPCINGQVIEKIEPGIWAKVLALSWIYIDLGPSNLHWSTCNCDLEAAVKDMASRRCEDICPHSHSRYLRNDMPHDSDFDCLLEIAKKMYHKPGHQDVCMDVVRLSRLRPTVCNLHPGSRHREGHGCHGRTGSFLWTSALFIHSIID</sequence>
<dbReference type="Proteomes" id="UP000230750">
    <property type="component" value="Unassembled WGS sequence"/>
</dbReference>
<proteinExistence type="predicted"/>
<protein>
    <submittedName>
        <fullName evidence="1">Uncharacterized protein</fullName>
    </submittedName>
</protein>
<evidence type="ECO:0000313" key="2">
    <source>
        <dbReference type="Proteomes" id="UP000230750"/>
    </source>
</evidence>
<accession>A0A2G8JXX7</accession>